<organism evidence="2 3">
    <name type="scientific">Flavobacterium frigoris (strain PS1)</name>
    <dbReference type="NCBI Taxonomy" id="1086011"/>
    <lineage>
        <taxon>Bacteria</taxon>
        <taxon>Pseudomonadati</taxon>
        <taxon>Bacteroidota</taxon>
        <taxon>Flavobacteriia</taxon>
        <taxon>Flavobacteriales</taxon>
        <taxon>Flavobacteriaceae</taxon>
        <taxon>Flavobacterium</taxon>
    </lineage>
</organism>
<name>H7FSA5_FLAFP</name>
<dbReference type="Gene3D" id="2.40.100.20">
    <property type="match status" value="1"/>
</dbReference>
<reference evidence="2 3" key="1">
    <citation type="journal article" date="2014" name="Acta Crystallogr. D">
        <title>Structure-based characterization and antifreeze properties of a hyperactive ice-binding protein from the Antarctic bacterium Flavobacterium frigoris PS1.</title>
        <authorList>
            <person name="Do H."/>
            <person name="Kim S.J."/>
            <person name="Kim H.J."/>
            <person name="Lee J.H."/>
        </authorList>
    </citation>
    <scope>NUCLEOTIDE SEQUENCE [LARGE SCALE GENOMIC DNA]</scope>
    <source>
        <strain evidence="2 3">PS1</strain>
    </source>
</reference>
<dbReference type="EMBL" id="AHKF01000018">
    <property type="protein sequence ID" value="EIA08602.1"/>
    <property type="molecule type" value="Genomic_DNA"/>
</dbReference>
<dbReference type="STRING" id="1086011.HJ01_02324"/>
<comment type="caution">
    <text evidence="2">The sequence shown here is derived from an EMBL/GenBank/DDBJ whole genome shotgun (WGS) entry which is preliminary data.</text>
</comment>
<dbReference type="Proteomes" id="UP000005566">
    <property type="component" value="Unassembled WGS sequence"/>
</dbReference>
<gene>
    <name evidence="2" type="ORF">HJ01_02324</name>
</gene>
<protein>
    <recommendedName>
        <fullName evidence="1">Cyclophilin-like domain-containing protein</fullName>
    </recommendedName>
</protein>
<keyword evidence="3" id="KW-1185">Reference proteome</keyword>
<dbReference type="SUPFAM" id="SSF50891">
    <property type="entry name" value="Cyclophilin-like"/>
    <property type="match status" value="1"/>
</dbReference>
<dbReference type="InterPro" id="IPR029000">
    <property type="entry name" value="Cyclophilin-like_dom_sf"/>
</dbReference>
<evidence type="ECO:0000313" key="3">
    <source>
        <dbReference type="Proteomes" id="UP000005566"/>
    </source>
</evidence>
<dbReference type="InterPro" id="IPR041183">
    <property type="entry name" value="Cyclophilin-like"/>
</dbReference>
<accession>H7FSA5</accession>
<dbReference type="OrthoDB" id="9801466at2"/>
<sequence>MNKAFILFISAISLINSTACKSNIEEETSSQNIMEIPKDMRQITITVGSKIFKATVIDSPTTEAFIALLPITINMKDLNGNEKYFDLPQELPTNAFNSKTIQNGDLLVYGSTTLVLFYKSFTTSYSYTRIASVDNPAGLAKAVGSGNVTVIFSAD</sequence>
<evidence type="ECO:0000313" key="2">
    <source>
        <dbReference type="EMBL" id="EIA08602.1"/>
    </source>
</evidence>
<dbReference type="Pfam" id="PF18050">
    <property type="entry name" value="Cyclophil_like2"/>
    <property type="match status" value="1"/>
</dbReference>
<evidence type="ECO:0000259" key="1">
    <source>
        <dbReference type="Pfam" id="PF18050"/>
    </source>
</evidence>
<dbReference type="PATRIC" id="fig|1086011.3.peg.2276"/>
<proteinExistence type="predicted"/>
<dbReference type="RefSeq" id="WP_007138501.1">
    <property type="nucleotide sequence ID" value="NZ_AHKF01000018.1"/>
</dbReference>
<dbReference type="eggNOG" id="COG4925">
    <property type="taxonomic scope" value="Bacteria"/>
</dbReference>
<dbReference type="AlphaFoldDB" id="H7FSA5"/>
<feature type="domain" description="Cyclophilin-like" evidence="1">
    <location>
        <begin position="45"/>
        <end position="152"/>
    </location>
</feature>